<proteinExistence type="predicted"/>
<keyword evidence="2" id="KW-1185">Reference proteome</keyword>
<protein>
    <submittedName>
        <fullName evidence="1">9587_t:CDS:1</fullName>
    </submittedName>
</protein>
<gene>
    <name evidence="1" type="ORF">SCALOS_LOCUS4658</name>
</gene>
<feature type="non-terminal residue" evidence="1">
    <location>
        <position position="470"/>
    </location>
</feature>
<reference evidence="1" key="1">
    <citation type="submission" date="2021-06" db="EMBL/GenBank/DDBJ databases">
        <authorList>
            <person name="Kallberg Y."/>
            <person name="Tangrot J."/>
            <person name="Rosling A."/>
        </authorList>
    </citation>
    <scope>NUCLEOTIDE SEQUENCE</scope>
    <source>
        <strain evidence="1">AU212A</strain>
    </source>
</reference>
<evidence type="ECO:0000313" key="2">
    <source>
        <dbReference type="Proteomes" id="UP000789860"/>
    </source>
</evidence>
<comment type="caution">
    <text evidence="1">The sequence shown here is derived from an EMBL/GenBank/DDBJ whole genome shotgun (WGS) entry which is preliminary data.</text>
</comment>
<evidence type="ECO:0000313" key="1">
    <source>
        <dbReference type="EMBL" id="CAG8536307.1"/>
    </source>
</evidence>
<name>A0ACA9LLF4_9GLOM</name>
<dbReference type="Proteomes" id="UP000789860">
    <property type="component" value="Unassembled WGS sequence"/>
</dbReference>
<sequence length="470" mass="54400">MSNSKKNKEQKQSKITSFISKIQTSKQPKLSYQYYEDDNYLFSDDFNFNNFEASTTISENFNNEQDTDNNTVNLVIQENSNYMVCTWCIDAKCNNIIVTGTQYFKEQYLQRHIERADHIKVHNIATLNFEDLYHLTELQIQNAQDNVILATTTQSTREKYSSYINNHTGKQFIAAIACIIEEATLNELQISKAWSLMIDKSNTIAHEKNLAVVSRHISYNFPVFRYLGIIKLQNASSNAIVNELDLFILAKNLLLETLYHFRNNGTSVNLGHINRIATQLKTYLPFLTEHHCISHRLALVSKDTAEQTPYFEIYDKTVRQIYSYFSRSYSRLQTLRIAQDSLNKPNLDILQVIKTRWLSLSNVVNNFYQIINSVISVLLEDSSKGQKTAQRLYNTNYISVSEVTIQVNAIIESILTDFISEADIQPTFGTILLRFMNQKNILPNNLPLFIQEFAINTIKNIKLHFPDRLI</sequence>
<accession>A0ACA9LLF4</accession>
<dbReference type="EMBL" id="CAJVPM010006556">
    <property type="protein sequence ID" value="CAG8536307.1"/>
    <property type="molecule type" value="Genomic_DNA"/>
</dbReference>
<organism evidence="1 2">
    <name type="scientific">Scutellospora calospora</name>
    <dbReference type="NCBI Taxonomy" id="85575"/>
    <lineage>
        <taxon>Eukaryota</taxon>
        <taxon>Fungi</taxon>
        <taxon>Fungi incertae sedis</taxon>
        <taxon>Mucoromycota</taxon>
        <taxon>Glomeromycotina</taxon>
        <taxon>Glomeromycetes</taxon>
        <taxon>Diversisporales</taxon>
        <taxon>Gigasporaceae</taxon>
        <taxon>Scutellospora</taxon>
    </lineage>
</organism>